<proteinExistence type="predicted"/>
<keyword evidence="3" id="KW-1185">Reference proteome</keyword>
<dbReference type="EMBL" id="JTDY01000975">
    <property type="protein sequence ID" value="KOB75239.1"/>
    <property type="molecule type" value="Genomic_DNA"/>
</dbReference>
<organism evidence="2 3">
    <name type="scientific">Operophtera brumata</name>
    <name type="common">Winter moth</name>
    <name type="synonym">Phalaena brumata</name>
    <dbReference type="NCBI Taxonomy" id="104452"/>
    <lineage>
        <taxon>Eukaryota</taxon>
        <taxon>Metazoa</taxon>
        <taxon>Ecdysozoa</taxon>
        <taxon>Arthropoda</taxon>
        <taxon>Hexapoda</taxon>
        <taxon>Insecta</taxon>
        <taxon>Pterygota</taxon>
        <taxon>Neoptera</taxon>
        <taxon>Endopterygota</taxon>
        <taxon>Lepidoptera</taxon>
        <taxon>Glossata</taxon>
        <taxon>Ditrysia</taxon>
        <taxon>Geometroidea</taxon>
        <taxon>Geometridae</taxon>
        <taxon>Larentiinae</taxon>
        <taxon>Operophtera</taxon>
    </lineage>
</organism>
<accession>A0A0L7LIS1</accession>
<evidence type="ECO:0000313" key="2">
    <source>
        <dbReference type="EMBL" id="KOB75239.1"/>
    </source>
</evidence>
<feature type="region of interest" description="Disordered" evidence="1">
    <location>
        <begin position="29"/>
        <end position="58"/>
    </location>
</feature>
<reference evidence="2 3" key="1">
    <citation type="journal article" date="2015" name="Genome Biol. Evol.">
        <title>The genome of winter moth (Operophtera brumata) provides a genomic perspective on sexual dimorphism and phenology.</title>
        <authorList>
            <person name="Derks M.F."/>
            <person name="Smit S."/>
            <person name="Salis L."/>
            <person name="Schijlen E."/>
            <person name="Bossers A."/>
            <person name="Mateman C."/>
            <person name="Pijl A.S."/>
            <person name="de Ridder D."/>
            <person name="Groenen M.A."/>
            <person name="Visser M.E."/>
            <person name="Megens H.J."/>
        </authorList>
    </citation>
    <scope>NUCLEOTIDE SEQUENCE [LARGE SCALE GENOMIC DNA]</scope>
    <source>
        <strain evidence="2">WM2013NL</strain>
        <tissue evidence="2">Head and thorax</tissue>
    </source>
</reference>
<dbReference type="AlphaFoldDB" id="A0A0L7LIS1"/>
<protein>
    <submittedName>
        <fullName evidence="2">Uncharacterized protein</fullName>
    </submittedName>
</protein>
<sequence>MLVRGCAGGDLRHSLAERTKALAAKCHALAGGARSPARPDRSAERRRPRHRKSQTRWYVKASGAKRKKYIVDSVFGVLGKSDLGIADREKFSVSLKREQKK</sequence>
<dbReference type="Proteomes" id="UP000037510">
    <property type="component" value="Unassembled WGS sequence"/>
</dbReference>
<evidence type="ECO:0000313" key="3">
    <source>
        <dbReference type="Proteomes" id="UP000037510"/>
    </source>
</evidence>
<evidence type="ECO:0000256" key="1">
    <source>
        <dbReference type="SAM" id="MobiDB-lite"/>
    </source>
</evidence>
<gene>
    <name evidence="2" type="ORF">OBRU01_06875</name>
</gene>
<comment type="caution">
    <text evidence="2">The sequence shown here is derived from an EMBL/GenBank/DDBJ whole genome shotgun (WGS) entry which is preliminary data.</text>
</comment>
<name>A0A0L7LIS1_OPEBR</name>